<sequence>MLRTAFTSCSRLACLLALLLSLGPIVADAQPIKAETPAPQREAWWTERHDRTVARIRQGQVDLLFIGDSITQGWEEDGRPVWDRYYAARRAVNLGYNSDQTDNVLWRLQHGELDGIAPKLAVVMIGTNNATIREDPPEHTTAGIQAILTTLRTRLPGTKILLLAIFPRGASADNPFRRVNETVNARLPALADQHQVFFLNLNRRFLDGDGRLPPEIMSDALHPSLLGYRLWAEGMEEMIRKLLGE</sequence>
<dbReference type="InterPro" id="IPR036514">
    <property type="entry name" value="SGNH_hydro_sf"/>
</dbReference>
<dbReference type="Gene3D" id="3.40.50.1110">
    <property type="entry name" value="SGNH hydrolase"/>
    <property type="match status" value="1"/>
</dbReference>
<comment type="caution">
    <text evidence="4">The sequence shown here is derived from an EMBL/GenBank/DDBJ whole genome shotgun (WGS) entry which is preliminary data.</text>
</comment>
<dbReference type="Proteomes" id="UP000675880">
    <property type="component" value="Unassembled WGS sequence"/>
</dbReference>
<dbReference type="InterPro" id="IPR013830">
    <property type="entry name" value="SGNH_hydro"/>
</dbReference>
<keyword evidence="5" id="KW-1185">Reference proteome</keyword>
<evidence type="ECO:0000313" key="4">
    <source>
        <dbReference type="EMBL" id="CAE6713344.1"/>
    </source>
</evidence>
<reference evidence="4 5" key="1">
    <citation type="submission" date="2021-02" db="EMBL/GenBank/DDBJ databases">
        <authorList>
            <person name="Han P."/>
        </authorList>
    </citation>
    <scope>NUCLEOTIDE SEQUENCE [LARGE SCALE GENOMIC DNA]</scope>
    <source>
        <strain evidence="4">Candidatus Nitrospira sp. ZN2</strain>
    </source>
</reference>
<feature type="chain" id="PRO_5046020383" evidence="2">
    <location>
        <begin position="30"/>
        <end position="245"/>
    </location>
</feature>
<dbReference type="PANTHER" id="PTHR11852:SF0">
    <property type="entry name" value="PLATELET-ACTIVATING FACTOR ACETYLHYDROLASE IB SUBUNIT BETA HOMOLOG"/>
    <property type="match status" value="1"/>
</dbReference>
<dbReference type="Pfam" id="PF13472">
    <property type="entry name" value="Lipase_GDSL_2"/>
    <property type="match status" value="1"/>
</dbReference>
<dbReference type="RefSeq" id="WP_213041091.1">
    <property type="nucleotide sequence ID" value="NZ_CAJNBJ010000001.1"/>
</dbReference>
<feature type="domain" description="SGNH hydrolase-type esterase" evidence="3">
    <location>
        <begin position="65"/>
        <end position="230"/>
    </location>
</feature>
<evidence type="ECO:0000256" key="2">
    <source>
        <dbReference type="SAM" id="SignalP"/>
    </source>
</evidence>
<dbReference type="PANTHER" id="PTHR11852">
    <property type="entry name" value="PLATELET-ACTIVATING FACTOR ACETYLHYDROLASE"/>
    <property type="match status" value="1"/>
</dbReference>
<dbReference type="EMBL" id="CAJNBJ010000001">
    <property type="protein sequence ID" value="CAE6713344.1"/>
    <property type="molecule type" value="Genomic_DNA"/>
</dbReference>
<proteinExistence type="inferred from homology"/>
<evidence type="ECO:0000256" key="1">
    <source>
        <dbReference type="ARBA" id="ARBA00038184"/>
    </source>
</evidence>
<evidence type="ECO:0000259" key="3">
    <source>
        <dbReference type="Pfam" id="PF13472"/>
    </source>
</evidence>
<protein>
    <submittedName>
        <fullName evidence="4">Acetylglucosamine-6-sulfatase</fullName>
    </submittedName>
</protein>
<keyword evidence="2" id="KW-0732">Signal</keyword>
<comment type="similarity">
    <text evidence="1">Belongs to the 'GDSL' lipolytic enzyme family. Platelet-activating factor acetylhydrolase IB beta/gamma subunits subfamily.</text>
</comment>
<feature type="signal peptide" evidence="2">
    <location>
        <begin position="1"/>
        <end position="29"/>
    </location>
</feature>
<organism evidence="4 5">
    <name type="scientific">Nitrospira defluvii</name>
    <dbReference type="NCBI Taxonomy" id="330214"/>
    <lineage>
        <taxon>Bacteria</taxon>
        <taxon>Pseudomonadati</taxon>
        <taxon>Nitrospirota</taxon>
        <taxon>Nitrospiria</taxon>
        <taxon>Nitrospirales</taxon>
        <taxon>Nitrospiraceae</taxon>
        <taxon>Nitrospira</taxon>
    </lineage>
</organism>
<gene>
    <name evidence="4" type="ORF">NSPZN2_11328</name>
</gene>
<dbReference type="SUPFAM" id="SSF52266">
    <property type="entry name" value="SGNH hydrolase"/>
    <property type="match status" value="1"/>
</dbReference>
<name>A0ABM8QSZ9_9BACT</name>
<evidence type="ECO:0000313" key="5">
    <source>
        <dbReference type="Proteomes" id="UP000675880"/>
    </source>
</evidence>
<accession>A0ABM8QSZ9</accession>